<proteinExistence type="inferred from homology"/>
<dbReference type="PANTHER" id="PTHR10556">
    <property type="entry name" value="3-OXO-5-ALPHA-STEROID 4-DEHYDROGENASE"/>
    <property type="match status" value="1"/>
</dbReference>
<dbReference type="Pfam" id="PF02544">
    <property type="entry name" value="Steroid_dh"/>
    <property type="match status" value="1"/>
</dbReference>
<dbReference type="GO" id="GO:0006629">
    <property type="term" value="P:lipid metabolic process"/>
    <property type="evidence" value="ECO:0007669"/>
    <property type="project" value="InterPro"/>
</dbReference>
<dbReference type="GO" id="GO:0016627">
    <property type="term" value="F:oxidoreductase activity, acting on the CH-CH group of donors"/>
    <property type="evidence" value="ECO:0007669"/>
    <property type="project" value="InterPro"/>
</dbReference>
<feature type="transmembrane region" description="Helical" evidence="6">
    <location>
        <begin position="14"/>
        <end position="33"/>
    </location>
</feature>
<dbReference type="PANTHER" id="PTHR10556:SF55">
    <property type="entry name" value="3-OXO-5-ALPHA-STEROID 4-DEHYDROGENASE-RELATED"/>
    <property type="match status" value="1"/>
</dbReference>
<evidence type="ECO:0000259" key="7">
    <source>
        <dbReference type="Pfam" id="PF02544"/>
    </source>
</evidence>
<comment type="similarity">
    <text evidence="2">Belongs to the steroid 5-alpha reductase family.</text>
</comment>
<reference evidence="8" key="1">
    <citation type="submission" date="2023-04" db="EMBL/GenBank/DDBJ databases">
        <authorList>
            <person name="Vijverberg K."/>
            <person name="Xiong W."/>
            <person name="Schranz E."/>
        </authorList>
    </citation>
    <scope>NUCLEOTIDE SEQUENCE</scope>
</reference>
<dbReference type="EMBL" id="OX465086">
    <property type="protein sequence ID" value="CAI9265968.1"/>
    <property type="molecule type" value="Genomic_DNA"/>
</dbReference>
<dbReference type="InterPro" id="IPR039357">
    <property type="entry name" value="SRD5A/TECR"/>
</dbReference>
<dbReference type="Proteomes" id="UP001177003">
    <property type="component" value="Chromosome 0"/>
</dbReference>
<keyword evidence="5 6" id="KW-0472">Membrane</keyword>
<dbReference type="Gene3D" id="1.20.120.1630">
    <property type="match status" value="1"/>
</dbReference>
<comment type="subcellular location">
    <subcellularLocation>
        <location evidence="1">Membrane</location>
        <topology evidence="1">Multi-pass membrane protein</topology>
    </subcellularLocation>
</comment>
<dbReference type="GO" id="GO:0016020">
    <property type="term" value="C:membrane"/>
    <property type="evidence" value="ECO:0007669"/>
    <property type="project" value="UniProtKB-SubCell"/>
</dbReference>
<feature type="transmembrane region" description="Helical" evidence="6">
    <location>
        <begin position="122"/>
        <end position="146"/>
    </location>
</feature>
<dbReference type="AlphaFoldDB" id="A0AA35YBW7"/>
<evidence type="ECO:0000313" key="8">
    <source>
        <dbReference type="EMBL" id="CAI9265968.1"/>
    </source>
</evidence>
<feature type="transmembrane region" description="Helical" evidence="6">
    <location>
        <begin position="215"/>
        <end position="238"/>
    </location>
</feature>
<feature type="transmembrane region" description="Helical" evidence="6">
    <location>
        <begin position="67"/>
        <end position="87"/>
    </location>
</feature>
<keyword evidence="4 6" id="KW-1133">Transmembrane helix</keyword>
<keyword evidence="3 6" id="KW-0812">Transmembrane</keyword>
<evidence type="ECO:0000256" key="4">
    <source>
        <dbReference type="ARBA" id="ARBA00022989"/>
    </source>
</evidence>
<accession>A0AA35YBW7</accession>
<dbReference type="PROSITE" id="PS50244">
    <property type="entry name" value="S5A_REDUCTASE"/>
    <property type="match status" value="1"/>
</dbReference>
<name>A0AA35YBW7_LACSI</name>
<evidence type="ECO:0000256" key="6">
    <source>
        <dbReference type="SAM" id="Phobius"/>
    </source>
</evidence>
<feature type="transmembrane region" description="Helical" evidence="6">
    <location>
        <begin position="93"/>
        <end position="110"/>
    </location>
</feature>
<sequence>MAISLFLFTSTPSLFINAMSIFNLLALITSGYMEMIGKNKQYAKFCDNDTGSNKPKAKEKLKLPSRIGMLVFYTPSFLVGLVSFAVFPHQDPRFVMVISILTIHFFKRILEVLFVHKFSGYMMLNVSITIGLSYGVSIATMIYAQYLSQESSEPAFDLKYVGLGMFLIGISGNFYHHYILSSLRNKADREYKIPKGGLFHFVICPHYMFEIVEFVGVSCICQTGFSFCFTLGTVFLLMGRSYATRKWYVSKFGGRFGKDVKALIPYLF</sequence>
<evidence type="ECO:0000256" key="5">
    <source>
        <dbReference type="ARBA" id="ARBA00023136"/>
    </source>
</evidence>
<evidence type="ECO:0000256" key="3">
    <source>
        <dbReference type="ARBA" id="ARBA00022692"/>
    </source>
</evidence>
<gene>
    <name evidence="8" type="ORF">LSALG_LOCUS6546</name>
</gene>
<keyword evidence="9" id="KW-1185">Reference proteome</keyword>
<evidence type="ECO:0000256" key="1">
    <source>
        <dbReference type="ARBA" id="ARBA00004141"/>
    </source>
</evidence>
<protein>
    <recommendedName>
        <fullName evidence="7">3-oxo-5-alpha-steroid 4-dehydrogenase C-terminal domain-containing protein</fullName>
    </recommendedName>
</protein>
<dbReference type="InterPro" id="IPR001104">
    <property type="entry name" value="3-oxo-5_a-steroid_4-DH_C"/>
</dbReference>
<feature type="transmembrane region" description="Helical" evidence="6">
    <location>
        <begin position="158"/>
        <end position="180"/>
    </location>
</feature>
<evidence type="ECO:0000256" key="2">
    <source>
        <dbReference type="ARBA" id="ARBA00007742"/>
    </source>
</evidence>
<evidence type="ECO:0000313" key="9">
    <source>
        <dbReference type="Proteomes" id="UP001177003"/>
    </source>
</evidence>
<dbReference type="FunFam" id="1.20.120.1630:FF:000017">
    <property type="entry name" value="3-oxo-5-alpha-steroid 4-dehydrogenase family protein"/>
    <property type="match status" value="1"/>
</dbReference>
<organism evidence="8 9">
    <name type="scientific">Lactuca saligna</name>
    <name type="common">Willowleaf lettuce</name>
    <dbReference type="NCBI Taxonomy" id="75948"/>
    <lineage>
        <taxon>Eukaryota</taxon>
        <taxon>Viridiplantae</taxon>
        <taxon>Streptophyta</taxon>
        <taxon>Embryophyta</taxon>
        <taxon>Tracheophyta</taxon>
        <taxon>Spermatophyta</taxon>
        <taxon>Magnoliopsida</taxon>
        <taxon>eudicotyledons</taxon>
        <taxon>Gunneridae</taxon>
        <taxon>Pentapetalae</taxon>
        <taxon>asterids</taxon>
        <taxon>campanulids</taxon>
        <taxon>Asterales</taxon>
        <taxon>Asteraceae</taxon>
        <taxon>Cichorioideae</taxon>
        <taxon>Cichorieae</taxon>
        <taxon>Lactucinae</taxon>
        <taxon>Lactuca</taxon>
    </lineage>
</organism>
<feature type="domain" description="3-oxo-5-alpha-steroid 4-dehydrogenase C-terminal" evidence="7">
    <location>
        <begin position="144"/>
        <end position="268"/>
    </location>
</feature>